<name>A0A094JHE8_9GAMM</name>
<dbReference type="InterPro" id="IPR002347">
    <property type="entry name" value="SDR_fam"/>
</dbReference>
<comment type="similarity">
    <text evidence="1">Belongs to the short-chain dehydrogenases/reductases (SDR) family.</text>
</comment>
<dbReference type="STRING" id="435908.IDSA_04705"/>
<evidence type="ECO:0000256" key="2">
    <source>
        <dbReference type="ARBA" id="ARBA00023002"/>
    </source>
</evidence>
<comment type="caution">
    <text evidence="3">The sequence shown here is derived from an EMBL/GenBank/DDBJ whole genome shotgun (WGS) entry which is preliminary data.</text>
</comment>
<dbReference type="PROSITE" id="PS00061">
    <property type="entry name" value="ADH_SHORT"/>
    <property type="match status" value="1"/>
</dbReference>
<dbReference type="InterPro" id="IPR020904">
    <property type="entry name" value="Sc_DH/Rdtase_CS"/>
</dbReference>
<dbReference type="RefSeq" id="WP_034774588.1">
    <property type="nucleotide sequence ID" value="NZ_JPER01000001.1"/>
</dbReference>
<proteinExistence type="inferred from homology"/>
<protein>
    <submittedName>
        <fullName evidence="3">Short-chain dehydrogenase</fullName>
    </submittedName>
</protein>
<accession>A0A094JHE8</accession>
<dbReference type="GO" id="GO:0016020">
    <property type="term" value="C:membrane"/>
    <property type="evidence" value="ECO:0007669"/>
    <property type="project" value="TreeGrafter"/>
</dbReference>
<dbReference type="Gene3D" id="3.40.50.720">
    <property type="entry name" value="NAD(P)-binding Rossmann-like Domain"/>
    <property type="match status" value="1"/>
</dbReference>
<organism evidence="3 4">
    <name type="scientific">Pseudidiomarina salinarum</name>
    <dbReference type="NCBI Taxonomy" id="435908"/>
    <lineage>
        <taxon>Bacteria</taxon>
        <taxon>Pseudomonadati</taxon>
        <taxon>Pseudomonadota</taxon>
        <taxon>Gammaproteobacteria</taxon>
        <taxon>Alteromonadales</taxon>
        <taxon>Idiomarinaceae</taxon>
        <taxon>Pseudidiomarina</taxon>
    </lineage>
</organism>
<dbReference type="Pfam" id="PF00106">
    <property type="entry name" value="adh_short"/>
    <property type="match status" value="1"/>
</dbReference>
<dbReference type="PRINTS" id="PR00081">
    <property type="entry name" value="GDHRDH"/>
</dbReference>
<dbReference type="InterPro" id="IPR036291">
    <property type="entry name" value="NAD(P)-bd_dom_sf"/>
</dbReference>
<keyword evidence="2" id="KW-0560">Oxidoreductase</keyword>
<gene>
    <name evidence="3" type="ORF">IDSA_04705</name>
</gene>
<dbReference type="eggNOG" id="COG0300">
    <property type="taxonomic scope" value="Bacteria"/>
</dbReference>
<dbReference type="OrthoDB" id="335726at2"/>
<sequence length="238" mass="26363">MNILITGGTSGIGRQLAMDYAEAGHNVIVCGRTEAALHELQERYPKQIAGQQLDVTDAEATLQALRSYIDIDLVILSAGVAEYVDIENFNTALFERVYEVNVFGTVRCIEAVLPNLKRGSKLVIVGSTARLLPFTRAEAYASSKAALHYIARSLQVDLADRGIKVLTVSPGFVKTPMTDKNDFEMPMRVSVEFASKSIRRGIEKNKTDISFPRIFSFFLKFMALLPQRCQVAISKRLA</sequence>
<keyword evidence="4" id="KW-1185">Reference proteome</keyword>
<dbReference type="AlphaFoldDB" id="A0A094JHE8"/>
<evidence type="ECO:0000256" key="1">
    <source>
        <dbReference type="ARBA" id="ARBA00006484"/>
    </source>
</evidence>
<dbReference type="Proteomes" id="UP000054363">
    <property type="component" value="Unassembled WGS sequence"/>
</dbReference>
<evidence type="ECO:0000313" key="3">
    <source>
        <dbReference type="EMBL" id="KFZ31981.1"/>
    </source>
</evidence>
<dbReference type="PANTHER" id="PTHR44196:SF1">
    <property type="entry name" value="DEHYDROGENASE_REDUCTASE SDR FAMILY MEMBER 7B"/>
    <property type="match status" value="1"/>
</dbReference>
<dbReference type="EMBL" id="JPER01000001">
    <property type="protein sequence ID" value="KFZ31981.1"/>
    <property type="molecule type" value="Genomic_DNA"/>
</dbReference>
<dbReference type="PANTHER" id="PTHR44196">
    <property type="entry name" value="DEHYDROGENASE/REDUCTASE SDR FAMILY MEMBER 7B"/>
    <property type="match status" value="1"/>
</dbReference>
<dbReference type="SUPFAM" id="SSF51735">
    <property type="entry name" value="NAD(P)-binding Rossmann-fold domains"/>
    <property type="match status" value="1"/>
</dbReference>
<evidence type="ECO:0000313" key="4">
    <source>
        <dbReference type="Proteomes" id="UP000054363"/>
    </source>
</evidence>
<dbReference type="GO" id="GO:0016491">
    <property type="term" value="F:oxidoreductase activity"/>
    <property type="evidence" value="ECO:0007669"/>
    <property type="project" value="UniProtKB-KW"/>
</dbReference>
<reference evidence="3 4" key="1">
    <citation type="submission" date="2014-06" db="EMBL/GenBank/DDBJ databases">
        <title>The draft genome sequence of Idiomarina salinarum ISL-52.</title>
        <authorList>
            <person name="Du J."/>
            <person name="Shao Z."/>
        </authorList>
    </citation>
    <scope>NUCLEOTIDE SEQUENCE [LARGE SCALE GENOMIC DNA]</scope>
    <source>
        <strain evidence="3 4">ISL-52</strain>
    </source>
</reference>